<dbReference type="SUPFAM" id="SSF52540">
    <property type="entry name" value="P-loop containing nucleoside triphosphate hydrolases"/>
    <property type="match status" value="1"/>
</dbReference>
<reference evidence="10 11" key="1">
    <citation type="submission" date="2017-04" db="EMBL/GenBank/DDBJ databases">
        <title>Genome sequencing of [Candida] sorbophila.</title>
        <authorList>
            <person name="Ahn J.O."/>
        </authorList>
    </citation>
    <scope>NUCLEOTIDE SEQUENCE [LARGE SCALE GENOMIC DNA]</scope>
    <source>
        <strain evidence="10 11">DS02</strain>
    </source>
</reference>
<dbReference type="InterPro" id="IPR003495">
    <property type="entry name" value="CobW/HypB/UreG_nucleotide-bd"/>
</dbReference>
<evidence type="ECO:0000256" key="2">
    <source>
        <dbReference type="ARBA" id="ARBA00022801"/>
    </source>
</evidence>
<dbReference type="STRING" id="45607.A0A2T0FN13"/>
<evidence type="ECO:0000259" key="8">
    <source>
        <dbReference type="Pfam" id="PF02492"/>
    </source>
</evidence>
<evidence type="ECO:0000256" key="6">
    <source>
        <dbReference type="ARBA" id="ARBA00034320"/>
    </source>
</evidence>
<evidence type="ECO:0000256" key="5">
    <source>
        <dbReference type="ARBA" id="ARBA00023186"/>
    </source>
</evidence>
<keyword evidence="11" id="KW-1185">Reference proteome</keyword>
<dbReference type="CDD" id="cd03112">
    <property type="entry name" value="CobW-like"/>
    <property type="match status" value="1"/>
</dbReference>
<keyword evidence="1" id="KW-0547">Nucleotide-binding</keyword>
<dbReference type="Pfam" id="PF02492">
    <property type="entry name" value="cobW"/>
    <property type="match status" value="1"/>
</dbReference>
<dbReference type="GO" id="GO:0005525">
    <property type="term" value="F:GTP binding"/>
    <property type="evidence" value="ECO:0007669"/>
    <property type="project" value="UniProtKB-KW"/>
</dbReference>
<dbReference type="GO" id="GO:0016787">
    <property type="term" value="F:hydrolase activity"/>
    <property type="evidence" value="ECO:0007669"/>
    <property type="project" value="UniProtKB-KW"/>
</dbReference>
<organism evidence="10 11">
    <name type="scientific">Wickerhamiella sorbophila</name>
    <dbReference type="NCBI Taxonomy" id="45607"/>
    <lineage>
        <taxon>Eukaryota</taxon>
        <taxon>Fungi</taxon>
        <taxon>Dikarya</taxon>
        <taxon>Ascomycota</taxon>
        <taxon>Saccharomycotina</taxon>
        <taxon>Dipodascomycetes</taxon>
        <taxon>Dipodascales</taxon>
        <taxon>Trichomonascaceae</taxon>
        <taxon>Wickerhamiella</taxon>
    </lineage>
</organism>
<proteinExistence type="inferred from homology"/>
<dbReference type="EMBL" id="NDIQ01000022">
    <property type="protein sequence ID" value="PRT56365.1"/>
    <property type="molecule type" value="Genomic_DNA"/>
</dbReference>
<dbReference type="SUPFAM" id="SSF90002">
    <property type="entry name" value="Hypothetical protein YjiA, C-terminal domain"/>
    <property type="match status" value="1"/>
</dbReference>
<dbReference type="InterPro" id="IPR027417">
    <property type="entry name" value="P-loop_NTPase"/>
</dbReference>
<accession>A0A2T0FN13</accession>
<dbReference type="GeneID" id="36517733"/>
<keyword evidence="4" id="KW-0342">GTP-binding</keyword>
<evidence type="ECO:0000259" key="9">
    <source>
        <dbReference type="Pfam" id="PF07683"/>
    </source>
</evidence>
<feature type="domain" description="CobW C-terminal" evidence="9">
    <location>
        <begin position="266"/>
        <end position="338"/>
    </location>
</feature>
<comment type="caution">
    <text evidence="10">The sequence shown here is derived from an EMBL/GenBank/DDBJ whole genome shotgun (WGS) entry which is preliminary data.</text>
</comment>
<dbReference type="PANTHER" id="PTHR13748">
    <property type="entry name" value="COBW-RELATED"/>
    <property type="match status" value="1"/>
</dbReference>
<dbReference type="InterPro" id="IPR051316">
    <property type="entry name" value="Zinc-reg_GTPase_activator"/>
</dbReference>
<name>A0A2T0FN13_9ASCO</name>
<dbReference type="OrthoDB" id="258627at2759"/>
<evidence type="ECO:0000256" key="4">
    <source>
        <dbReference type="ARBA" id="ARBA00023134"/>
    </source>
</evidence>
<evidence type="ECO:0000256" key="1">
    <source>
        <dbReference type="ARBA" id="ARBA00022741"/>
    </source>
</evidence>
<dbReference type="Gene3D" id="3.30.1220.10">
    <property type="entry name" value="CobW-like, C-terminal domain"/>
    <property type="match status" value="1"/>
</dbReference>
<dbReference type="RefSeq" id="XP_024666310.1">
    <property type="nucleotide sequence ID" value="XM_024810542.1"/>
</dbReference>
<dbReference type="AlphaFoldDB" id="A0A2T0FN13"/>
<feature type="domain" description="CobW/HypB/UreG nucleotide-binding" evidence="8">
    <location>
        <begin position="28"/>
        <end position="209"/>
    </location>
</feature>
<evidence type="ECO:0000313" key="11">
    <source>
        <dbReference type="Proteomes" id="UP000238350"/>
    </source>
</evidence>
<evidence type="ECO:0000256" key="7">
    <source>
        <dbReference type="ARBA" id="ARBA00049117"/>
    </source>
</evidence>
<dbReference type="InterPro" id="IPR011629">
    <property type="entry name" value="CobW-like_C"/>
</dbReference>
<dbReference type="PANTHER" id="PTHR13748:SF31">
    <property type="entry name" value="ZINC-REGULATED GTPASE METALLOPROTEIN ACTIVATOR 1A-RELATED"/>
    <property type="match status" value="1"/>
</dbReference>
<comment type="similarity">
    <text evidence="6">Belongs to the SIMIBI class G3E GTPase family. ZNG1 subfamily.</text>
</comment>
<dbReference type="InterPro" id="IPR036627">
    <property type="entry name" value="CobW-likC_sf"/>
</dbReference>
<sequence length="353" mass="38596">MNDELDVPLLVDTSAASESDDESLPAVPITIVTGYLGSGKSTLLNYLTKENHGKKIAIILNEFGDSADIERSLTVSENNTEVQEWLELNNGCLCCTVKDAGVTAIETLMKRRGRFDYILLETTGIADPAPIANMFWLDKALSSSVELDSVVTVVDAVNIAKSLETGSTAQVQIACADIVVINKCDLVTPEQLQTAKEAVSSVNAACKILETSFGRIDPSDLLEVKAYSKIDFDSIKPVAAKHDKDISTITIALNIKDQKHYELIESQLQHLLWEREVAGNPVEIHRAKGRLSFGGKTKILQAVRETYELTDVPFEESDSKIVLIGRGFDKSSESIEALFAPECLKRKINHLGS</sequence>
<keyword evidence="5" id="KW-0143">Chaperone</keyword>
<evidence type="ECO:0000313" key="10">
    <source>
        <dbReference type="EMBL" id="PRT56365.1"/>
    </source>
</evidence>
<protein>
    <submittedName>
        <fullName evidence="10">COBW domain-containing protein 1</fullName>
    </submittedName>
</protein>
<comment type="catalytic activity">
    <reaction evidence="7">
        <text>GTP + H2O = GDP + phosphate + H(+)</text>
        <dbReference type="Rhea" id="RHEA:19669"/>
        <dbReference type="ChEBI" id="CHEBI:15377"/>
        <dbReference type="ChEBI" id="CHEBI:15378"/>
        <dbReference type="ChEBI" id="CHEBI:37565"/>
        <dbReference type="ChEBI" id="CHEBI:43474"/>
        <dbReference type="ChEBI" id="CHEBI:58189"/>
    </reaction>
    <physiologicalReaction direction="left-to-right" evidence="7">
        <dbReference type="Rhea" id="RHEA:19670"/>
    </physiologicalReaction>
</comment>
<evidence type="ECO:0000256" key="3">
    <source>
        <dbReference type="ARBA" id="ARBA00022833"/>
    </source>
</evidence>
<dbReference type="Gene3D" id="3.40.50.300">
    <property type="entry name" value="P-loop containing nucleotide triphosphate hydrolases"/>
    <property type="match status" value="1"/>
</dbReference>
<gene>
    <name evidence="10" type="ORF">B9G98_03985</name>
</gene>
<keyword evidence="3" id="KW-0862">Zinc</keyword>
<dbReference type="Pfam" id="PF07683">
    <property type="entry name" value="CobW_C"/>
    <property type="match status" value="1"/>
</dbReference>
<dbReference type="Proteomes" id="UP000238350">
    <property type="component" value="Unassembled WGS sequence"/>
</dbReference>
<keyword evidence="2" id="KW-0378">Hydrolase</keyword>
<dbReference type="GO" id="GO:0005737">
    <property type="term" value="C:cytoplasm"/>
    <property type="evidence" value="ECO:0007669"/>
    <property type="project" value="TreeGrafter"/>
</dbReference>